<feature type="domain" description="GGDEF" evidence="7">
    <location>
        <begin position="565"/>
        <end position="700"/>
    </location>
</feature>
<keyword evidence="5" id="KW-0812">Transmembrane</keyword>
<evidence type="ECO:0000256" key="3">
    <source>
        <dbReference type="ARBA" id="ARBA00034247"/>
    </source>
</evidence>
<dbReference type="FunFam" id="3.30.70.270:FF:000001">
    <property type="entry name" value="Diguanylate cyclase domain protein"/>
    <property type="match status" value="1"/>
</dbReference>
<evidence type="ECO:0000256" key="2">
    <source>
        <dbReference type="ARBA" id="ARBA00012528"/>
    </source>
</evidence>
<dbReference type="InterPro" id="IPR043128">
    <property type="entry name" value="Rev_trsase/Diguanyl_cyclase"/>
</dbReference>
<evidence type="ECO:0000313" key="8">
    <source>
        <dbReference type="EMBL" id="NKZ38827.1"/>
    </source>
</evidence>
<gene>
    <name evidence="8" type="ORF">HF690_07620</name>
</gene>
<dbReference type="SUPFAM" id="SSF55073">
    <property type="entry name" value="Nucleotide cyclase"/>
    <property type="match status" value="1"/>
</dbReference>
<dbReference type="SUPFAM" id="SSF48452">
    <property type="entry name" value="TPR-like"/>
    <property type="match status" value="3"/>
</dbReference>
<keyword evidence="5" id="KW-1133">Transmembrane helix</keyword>
<dbReference type="RefSeq" id="WP_168609028.1">
    <property type="nucleotide sequence ID" value="NZ_JAAZQD010000003.1"/>
</dbReference>
<dbReference type="PROSITE" id="PS50005">
    <property type="entry name" value="TPR"/>
    <property type="match status" value="1"/>
</dbReference>
<reference evidence="8 9" key="1">
    <citation type="journal article" date="2017" name="Int. J. Syst. Evol. Microbiol.">
        <title>Oleiagrimonas citrea sp. nov., a marine bacterium isolated from tidal flat sediment and emended description of the genus Oleiagrimonas Fang et al. 2015 and Oleiagrimonas soli.</title>
        <authorList>
            <person name="Yang S.H."/>
            <person name="Seo H.S."/>
            <person name="Seong C.N."/>
            <person name="Kwon K.K."/>
        </authorList>
    </citation>
    <scope>NUCLEOTIDE SEQUENCE [LARGE SCALE GENOMIC DNA]</scope>
    <source>
        <strain evidence="8 9">MEBiC09124</strain>
    </source>
</reference>
<dbReference type="PANTHER" id="PTHR45138">
    <property type="entry name" value="REGULATORY COMPONENTS OF SENSORY TRANSDUCTION SYSTEM"/>
    <property type="match status" value="1"/>
</dbReference>
<dbReference type="NCBIfam" id="TIGR00254">
    <property type="entry name" value="GGDEF"/>
    <property type="match status" value="1"/>
</dbReference>
<dbReference type="Pfam" id="PF13374">
    <property type="entry name" value="TPR_10"/>
    <property type="match status" value="1"/>
</dbReference>
<dbReference type="SMART" id="SM00267">
    <property type="entry name" value="GGDEF"/>
    <property type="match status" value="1"/>
</dbReference>
<dbReference type="InterPro" id="IPR011990">
    <property type="entry name" value="TPR-like_helical_dom_sf"/>
</dbReference>
<name>A0A846ZME2_9GAMM</name>
<dbReference type="PROSITE" id="PS50887">
    <property type="entry name" value="GGDEF"/>
    <property type="match status" value="1"/>
</dbReference>
<dbReference type="PANTHER" id="PTHR45138:SF9">
    <property type="entry name" value="DIGUANYLATE CYCLASE DGCM-RELATED"/>
    <property type="match status" value="1"/>
</dbReference>
<evidence type="ECO:0000313" key="9">
    <source>
        <dbReference type="Proteomes" id="UP000541636"/>
    </source>
</evidence>
<comment type="cofactor">
    <cofactor evidence="1">
        <name>Mg(2+)</name>
        <dbReference type="ChEBI" id="CHEBI:18420"/>
    </cofactor>
</comment>
<dbReference type="Pfam" id="PF00990">
    <property type="entry name" value="GGDEF"/>
    <property type="match status" value="1"/>
</dbReference>
<dbReference type="SMART" id="SM00028">
    <property type="entry name" value="TPR"/>
    <property type="match status" value="5"/>
</dbReference>
<organism evidence="8 9">
    <name type="scientific">Oleiagrimonas citrea</name>
    <dbReference type="NCBI Taxonomy" id="1665687"/>
    <lineage>
        <taxon>Bacteria</taxon>
        <taxon>Pseudomonadati</taxon>
        <taxon>Pseudomonadota</taxon>
        <taxon>Gammaproteobacteria</taxon>
        <taxon>Lysobacterales</taxon>
        <taxon>Rhodanobacteraceae</taxon>
        <taxon>Oleiagrimonas</taxon>
    </lineage>
</organism>
<dbReference type="InterPro" id="IPR019734">
    <property type="entry name" value="TPR_rpt"/>
</dbReference>
<dbReference type="EMBL" id="JAAZQD010000003">
    <property type="protein sequence ID" value="NKZ38827.1"/>
    <property type="molecule type" value="Genomic_DNA"/>
</dbReference>
<dbReference type="GO" id="GO:0052621">
    <property type="term" value="F:diguanylate cyclase activity"/>
    <property type="evidence" value="ECO:0007669"/>
    <property type="project" value="UniProtKB-EC"/>
</dbReference>
<evidence type="ECO:0000259" key="7">
    <source>
        <dbReference type="PROSITE" id="PS50887"/>
    </source>
</evidence>
<evidence type="ECO:0000256" key="4">
    <source>
        <dbReference type="PROSITE-ProRule" id="PRU00339"/>
    </source>
</evidence>
<dbReference type="InterPro" id="IPR000160">
    <property type="entry name" value="GGDEF_dom"/>
</dbReference>
<keyword evidence="5" id="KW-0472">Membrane</keyword>
<comment type="catalytic activity">
    <reaction evidence="3">
        <text>2 GTP = 3',3'-c-di-GMP + 2 diphosphate</text>
        <dbReference type="Rhea" id="RHEA:24898"/>
        <dbReference type="ChEBI" id="CHEBI:33019"/>
        <dbReference type="ChEBI" id="CHEBI:37565"/>
        <dbReference type="ChEBI" id="CHEBI:58805"/>
        <dbReference type="EC" id="2.7.7.65"/>
    </reaction>
</comment>
<feature type="repeat" description="TPR" evidence="4">
    <location>
        <begin position="237"/>
        <end position="270"/>
    </location>
</feature>
<dbReference type="Proteomes" id="UP000541636">
    <property type="component" value="Unassembled WGS sequence"/>
</dbReference>
<sequence>MHDTTLALPARPRAPLRARVRAWLIGLSMLCCSHADASDPVAASVDFARAARPASALLIQLIDACEPWLRDLPPLQRDALYLQATLQTALGAPLDAERSWERLYAQAARGGDQRTQLAALHAQGELHTLDGSYRELHALGVRMLGLAEQANAPAYTAIAYNLLGTAARRHGRLVEAADYHQRALTLRRKLDDRAGEAESLANLGTTRRDQGMFVRALALQHDALQIRLRQPDRAHLDIAYRNLALLYRELADTDQARLHFQKALEAARMRPIPASLASVLGSYAVFLNDIGEYAEARLHASQALSMDQSLGNRAYVALDRLQLGRALNGLGRHAEAIPPLQAALQAGRETAQTEVIAGALLTLARTDLAGNAVQVANTRVEEAINLLDDARMMPLLTDAWHLREHITTRLGDQAGALHALRKYTQLREDLVGTRSAQRIAALKSLYQRQHYDERIELLTRDNAENLARARQHRRTRDLVIALALSLIALLAVIWNRYRATYRLNRELAHKHREVESARHALEEVNGTLREQSRKLYRLATRDPLTGVCNRRHMLQKLERHIGRGRDVSVLLIDFDHFKQINDRLGHLFGDQVLCTGTHSVLEHLGPGQLIGRFGGEEFLVALFDLSADESARIAETLRQHMTRAMAQINPEAQNPITVSIGIATLSECEPRTLKALLGAADQAMYQAKAHGRNRIFRQQSI</sequence>
<protein>
    <recommendedName>
        <fullName evidence="2">diguanylate cyclase</fullName>
        <ecNumber evidence="2">2.7.7.65</ecNumber>
    </recommendedName>
</protein>
<dbReference type="Gene3D" id="1.25.40.10">
    <property type="entry name" value="Tetratricopeptide repeat domain"/>
    <property type="match status" value="2"/>
</dbReference>
<keyword evidence="6" id="KW-0732">Signal</keyword>
<dbReference type="InterPro" id="IPR029787">
    <property type="entry name" value="Nucleotide_cyclase"/>
</dbReference>
<proteinExistence type="predicted"/>
<dbReference type="Gene3D" id="3.30.70.270">
    <property type="match status" value="1"/>
</dbReference>
<dbReference type="CDD" id="cd01949">
    <property type="entry name" value="GGDEF"/>
    <property type="match status" value="1"/>
</dbReference>
<keyword evidence="4" id="KW-0802">TPR repeat</keyword>
<dbReference type="Pfam" id="PF13424">
    <property type="entry name" value="TPR_12"/>
    <property type="match status" value="1"/>
</dbReference>
<evidence type="ECO:0000256" key="5">
    <source>
        <dbReference type="SAM" id="Phobius"/>
    </source>
</evidence>
<dbReference type="InterPro" id="IPR050469">
    <property type="entry name" value="Diguanylate_Cyclase"/>
</dbReference>
<keyword evidence="9" id="KW-1185">Reference proteome</keyword>
<comment type="caution">
    <text evidence="8">The sequence shown here is derived from an EMBL/GenBank/DDBJ whole genome shotgun (WGS) entry which is preliminary data.</text>
</comment>
<feature type="signal peptide" evidence="6">
    <location>
        <begin position="1"/>
        <end position="37"/>
    </location>
</feature>
<feature type="transmembrane region" description="Helical" evidence="5">
    <location>
        <begin position="478"/>
        <end position="497"/>
    </location>
</feature>
<feature type="chain" id="PRO_5032566834" description="diguanylate cyclase" evidence="6">
    <location>
        <begin position="38"/>
        <end position="701"/>
    </location>
</feature>
<dbReference type="EC" id="2.7.7.65" evidence="2"/>
<evidence type="ECO:0000256" key="1">
    <source>
        <dbReference type="ARBA" id="ARBA00001946"/>
    </source>
</evidence>
<accession>A0A846ZME2</accession>
<evidence type="ECO:0000256" key="6">
    <source>
        <dbReference type="SAM" id="SignalP"/>
    </source>
</evidence>
<dbReference type="AlphaFoldDB" id="A0A846ZME2"/>